<evidence type="ECO:0000256" key="2">
    <source>
        <dbReference type="ARBA" id="ARBA00022729"/>
    </source>
</evidence>
<evidence type="ECO:0000259" key="4">
    <source>
        <dbReference type="Pfam" id="PF01522"/>
    </source>
</evidence>
<keyword evidence="2 3" id="KW-0732">Signal</keyword>
<reference evidence="5 6" key="1">
    <citation type="submission" date="2021-05" db="EMBL/GenBank/DDBJ databases">
        <title>Fusibacter ferrireducens sp. nov., an anaerobic, sulfur- and Fe-reducing bacterium isolated from the mangrove sediment.</title>
        <authorList>
            <person name="Qiu D."/>
        </authorList>
    </citation>
    <scope>NUCLEOTIDE SEQUENCE [LARGE SCALE GENOMIC DNA]</scope>
    <source>
        <strain evidence="5 6">DSM 12116</strain>
    </source>
</reference>
<dbReference type="InterPro" id="IPR002509">
    <property type="entry name" value="NODB_dom"/>
</dbReference>
<dbReference type="Gene3D" id="3.20.20.370">
    <property type="entry name" value="Glycoside hydrolase/deacetylase"/>
    <property type="match status" value="1"/>
</dbReference>
<keyword evidence="6" id="KW-1185">Reference proteome</keyword>
<dbReference type="RefSeq" id="WP_213235463.1">
    <property type="nucleotide sequence ID" value="NZ_JAHBCL010000004.1"/>
</dbReference>
<evidence type="ECO:0000313" key="6">
    <source>
        <dbReference type="Proteomes" id="UP000746471"/>
    </source>
</evidence>
<evidence type="ECO:0000313" key="5">
    <source>
        <dbReference type="EMBL" id="MBS7525676.1"/>
    </source>
</evidence>
<name>A0ABS5PM57_9FIRM</name>
<gene>
    <name evidence="5" type="ORF">KHM83_03190</name>
</gene>
<comment type="caution">
    <text evidence="5">The sequence shown here is derived from an EMBL/GenBank/DDBJ whole genome shotgun (WGS) entry which is preliminary data.</text>
</comment>
<accession>A0ABS5PM57</accession>
<dbReference type="PANTHER" id="PTHR34216">
    <property type="match status" value="1"/>
</dbReference>
<sequence>MRKLILSMTLGLIVAAGSLSTFASSETILPQFELTAAKRLFRVESQMKTSVEAEKHRKNLKAWRTERAGVNELGKTMIIMYHRIGDDNSYYTRSVEAFKADLQRLYDEGYSLASMQSYLSGRIEVPFGRTPVILTFDDGDISNFRYLDDGSIDPNCAVGIINAFSEAHPAFGRHAVFYLNKDNPFGQPSEFSKKAGYILENGYEFGNHTMHHTSLKALTSNEIKTAIGGNANYFESLLPAVHFRTIALPFGDRPQNDQLYSYVFSGTYEDKPYDNRIALLVGWRPEKPLYAFETTLQFVNRVQSGDNQYQLGYWLDYFVDHPDERFISDGDPDIISVPAASADSYYGDMDVLEIIKPFHMGG</sequence>
<proteinExistence type="predicted"/>
<dbReference type="PANTHER" id="PTHR34216:SF3">
    <property type="entry name" value="POLY-BETA-1,6-N-ACETYL-D-GLUCOSAMINE N-DEACETYLASE"/>
    <property type="match status" value="1"/>
</dbReference>
<feature type="signal peptide" evidence="3">
    <location>
        <begin position="1"/>
        <end position="23"/>
    </location>
</feature>
<dbReference type="Proteomes" id="UP000746471">
    <property type="component" value="Unassembled WGS sequence"/>
</dbReference>
<protein>
    <submittedName>
        <fullName evidence="5">Polysaccharide deacetylase family protein</fullName>
    </submittedName>
</protein>
<dbReference type="EMBL" id="JAHBCL010000004">
    <property type="protein sequence ID" value="MBS7525676.1"/>
    <property type="molecule type" value="Genomic_DNA"/>
</dbReference>
<evidence type="ECO:0000256" key="1">
    <source>
        <dbReference type="ARBA" id="ARBA00004613"/>
    </source>
</evidence>
<dbReference type="Pfam" id="PF01522">
    <property type="entry name" value="Polysacc_deac_1"/>
    <property type="match status" value="1"/>
</dbReference>
<feature type="domain" description="NodB homology" evidence="4">
    <location>
        <begin position="128"/>
        <end position="255"/>
    </location>
</feature>
<dbReference type="InterPro" id="IPR051398">
    <property type="entry name" value="Polysacch_Deacetylase"/>
</dbReference>
<feature type="chain" id="PRO_5045875586" evidence="3">
    <location>
        <begin position="24"/>
        <end position="362"/>
    </location>
</feature>
<dbReference type="SUPFAM" id="SSF88713">
    <property type="entry name" value="Glycoside hydrolase/deacetylase"/>
    <property type="match status" value="1"/>
</dbReference>
<organism evidence="5 6">
    <name type="scientific">Fusibacter paucivorans</name>
    <dbReference type="NCBI Taxonomy" id="76009"/>
    <lineage>
        <taxon>Bacteria</taxon>
        <taxon>Bacillati</taxon>
        <taxon>Bacillota</taxon>
        <taxon>Clostridia</taxon>
        <taxon>Eubacteriales</taxon>
        <taxon>Eubacteriales Family XII. Incertae Sedis</taxon>
        <taxon>Fusibacter</taxon>
    </lineage>
</organism>
<comment type="subcellular location">
    <subcellularLocation>
        <location evidence="1">Secreted</location>
    </subcellularLocation>
</comment>
<evidence type="ECO:0000256" key="3">
    <source>
        <dbReference type="SAM" id="SignalP"/>
    </source>
</evidence>
<dbReference type="InterPro" id="IPR011330">
    <property type="entry name" value="Glyco_hydro/deAcase_b/a-brl"/>
</dbReference>